<sequence>MPDHLQPVFRALGDPTRRDILRLLGQEPMTIAEVADNFDMTRAAVKKHLVVLSDGGLIEVAPRGREKVNSLNALALKPALEWIGWFDQFWDARLDALKTAIEKETTDDTGHNNG</sequence>
<dbReference type="CDD" id="cd00090">
    <property type="entry name" value="HTH_ARSR"/>
    <property type="match status" value="1"/>
</dbReference>
<reference evidence="2 3" key="1">
    <citation type="submission" date="2017-05" db="EMBL/GenBank/DDBJ databases">
        <authorList>
            <person name="Varghese N."/>
            <person name="Submissions S."/>
        </authorList>
    </citation>
    <scope>NUCLEOTIDE SEQUENCE [LARGE SCALE GENOMIC DNA]</scope>
    <source>
        <strain evidence="2 3">DSM 29734</strain>
    </source>
</reference>
<dbReference type="InterPro" id="IPR001845">
    <property type="entry name" value="HTH_ArsR_DNA-bd_dom"/>
</dbReference>
<dbReference type="PANTHER" id="PTHR38600:SF2">
    <property type="entry name" value="SLL0088 PROTEIN"/>
    <property type="match status" value="1"/>
</dbReference>
<dbReference type="SUPFAM" id="SSF46785">
    <property type="entry name" value="Winged helix' DNA-binding domain"/>
    <property type="match status" value="1"/>
</dbReference>
<dbReference type="PRINTS" id="PR00778">
    <property type="entry name" value="HTHARSR"/>
</dbReference>
<dbReference type="Gene3D" id="1.10.10.10">
    <property type="entry name" value="Winged helix-like DNA-binding domain superfamily/Winged helix DNA-binding domain"/>
    <property type="match status" value="1"/>
</dbReference>
<evidence type="ECO:0000313" key="3">
    <source>
        <dbReference type="Proteomes" id="UP001157961"/>
    </source>
</evidence>
<dbReference type="Proteomes" id="UP001157961">
    <property type="component" value="Unassembled WGS sequence"/>
</dbReference>
<dbReference type="EMBL" id="FXTY01000002">
    <property type="protein sequence ID" value="SMP13502.1"/>
    <property type="molecule type" value="Genomic_DNA"/>
</dbReference>
<gene>
    <name evidence="2" type="ORF">SAMN06265373_102520</name>
</gene>
<evidence type="ECO:0000259" key="1">
    <source>
        <dbReference type="PROSITE" id="PS50987"/>
    </source>
</evidence>
<organism evidence="2 3">
    <name type="scientific">Shimia sagamensis</name>
    <dbReference type="NCBI Taxonomy" id="1566352"/>
    <lineage>
        <taxon>Bacteria</taxon>
        <taxon>Pseudomonadati</taxon>
        <taxon>Pseudomonadota</taxon>
        <taxon>Alphaproteobacteria</taxon>
        <taxon>Rhodobacterales</taxon>
        <taxon>Roseobacteraceae</taxon>
    </lineage>
</organism>
<dbReference type="InterPro" id="IPR036390">
    <property type="entry name" value="WH_DNA-bd_sf"/>
</dbReference>
<name>A0ABY1NQD4_9RHOB</name>
<dbReference type="Pfam" id="PF12840">
    <property type="entry name" value="HTH_20"/>
    <property type="match status" value="1"/>
</dbReference>
<accession>A0ABY1NQD4</accession>
<evidence type="ECO:0000313" key="2">
    <source>
        <dbReference type="EMBL" id="SMP13502.1"/>
    </source>
</evidence>
<dbReference type="PANTHER" id="PTHR38600">
    <property type="entry name" value="TRANSCRIPTIONAL REGULATORY PROTEIN"/>
    <property type="match status" value="1"/>
</dbReference>
<proteinExistence type="predicted"/>
<dbReference type="InterPro" id="IPR036388">
    <property type="entry name" value="WH-like_DNA-bd_sf"/>
</dbReference>
<dbReference type="InterPro" id="IPR011991">
    <property type="entry name" value="ArsR-like_HTH"/>
</dbReference>
<protein>
    <submittedName>
        <fullName evidence="2">Transcriptional regulator, ArsR family</fullName>
    </submittedName>
</protein>
<dbReference type="RefSeq" id="WP_283425253.1">
    <property type="nucleotide sequence ID" value="NZ_FXTY01000002.1"/>
</dbReference>
<dbReference type="SMART" id="SM00418">
    <property type="entry name" value="HTH_ARSR"/>
    <property type="match status" value="1"/>
</dbReference>
<dbReference type="PROSITE" id="PS50987">
    <property type="entry name" value="HTH_ARSR_2"/>
    <property type="match status" value="1"/>
</dbReference>
<comment type="caution">
    <text evidence="2">The sequence shown here is derived from an EMBL/GenBank/DDBJ whole genome shotgun (WGS) entry which is preliminary data.</text>
</comment>
<keyword evidence="3" id="KW-1185">Reference proteome</keyword>
<dbReference type="NCBIfam" id="NF033788">
    <property type="entry name" value="HTH_metalloreg"/>
    <property type="match status" value="1"/>
</dbReference>
<feature type="domain" description="HTH arsR-type" evidence="1">
    <location>
        <begin position="1"/>
        <end position="91"/>
    </location>
</feature>